<dbReference type="InterPro" id="IPR018327">
    <property type="entry name" value="BHD_2"/>
</dbReference>
<evidence type="ECO:0000259" key="10">
    <source>
        <dbReference type="SMART" id="SM01031"/>
    </source>
</evidence>
<dbReference type="InterPro" id="IPR018328">
    <property type="entry name" value="Rad4_beta-hairpin_dom3"/>
</dbReference>
<evidence type="ECO:0000256" key="2">
    <source>
        <dbReference type="ARBA" id="ARBA00009525"/>
    </source>
</evidence>
<keyword evidence="5" id="KW-0238">DNA-binding</keyword>
<evidence type="ECO:0000259" key="11">
    <source>
        <dbReference type="SMART" id="SM01032"/>
    </source>
</evidence>
<dbReference type="FunFam" id="3.30.70.2460:FF:000001">
    <property type="entry name" value="DNA repair protein Rad4 family"/>
    <property type="match status" value="1"/>
</dbReference>
<evidence type="ECO:0000256" key="5">
    <source>
        <dbReference type="ARBA" id="ARBA00023125"/>
    </source>
</evidence>
<feature type="compositionally biased region" description="Basic and acidic residues" evidence="8">
    <location>
        <begin position="603"/>
        <end position="627"/>
    </location>
</feature>
<dbReference type="EnsemblMetazoa" id="ACHR002576-RA">
    <property type="protein sequence ID" value="ACHR002576-PA"/>
    <property type="gene ID" value="ACHR002576"/>
</dbReference>
<dbReference type="InterPro" id="IPR004583">
    <property type="entry name" value="DNA_repair_Rad4"/>
</dbReference>
<evidence type="ECO:0008006" key="14">
    <source>
        <dbReference type="Google" id="ProtNLM"/>
    </source>
</evidence>
<dbReference type="InterPro" id="IPR018325">
    <property type="entry name" value="Rad4/PNGase_transGLS-fold"/>
</dbReference>
<feature type="compositionally biased region" description="Basic and acidic residues" evidence="8">
    <location>
        <begin position="557"/>
        <end position="570"/>
    </location>
</feature>
<feature type="compositionally biased region" description="Polar residues" evidence="8">
    <location>
        <begin position="93"/>
        <end position="107"/>
    </location>
</feature>
<dbReference type="GO" id="GO:0003684">
    <property type="term" value="F:damaged DNA binding"/>
    <property type="evidence" value="ECO:0007669"/>
    <property type="project" value="InterPro"/>
</dbReference>
<dbReference type="Pfam" id="PF03835">
    <property type="entry name" value="Rad4"/>
    <property type="match status" value="1"/>
</dbReference>
<dbReference type="InterPro" id="IPR042488">
    <property type="entry name" value="Rad4_BHD3_sf"/>
</dbReference>
<evidence type="ECO:0000256" key="1">
    <source>
        <dbReference type="ARBA" id="ARBA00004123"/>
    </source>
</evidence>
<dbReference type="GO" id="GO:0005737">
    <property type="term" value="C:cytoplasm"/>
    <property type="evidence" value="ECO:0007669"/>
    <property type="project" value="TreeGrafter"/>
</dbReference>
<evidence type="ECO:0000256" key="3">
    <source>
        <dbReference type="ARBA" id="ARBA00022553"/>
    </source>
</evidence>
<dbReference type="SMART" id="SM01032">
    <property type="entry name" value="BHD_3"/>
    <property type="match status" value="1"/>
</dbReference>
<feature type="compositionally biased region" description="Acidic residues" evidence="8">
    <location>
        <begin position="8"/>
        <end position="23"/>
    </location>
</feature>
<dbReference type="Gene3D" id="2.20.20.110">
    <property type="entry name" value="Rad4, beta-hairpin domain BHD1"/>
    <property type="match status" value="1"/>
</dbReference>
<protein>
    <recommendedName>
        <fullName evidence="14">Rad4 beta-hairpin domain-containing protein</fullName>
    </recommendedName>
</protein>
<dbReference type="GO" id="GO:0000111">
    <property type="term" value="C:nucleotide-excision repair factor 2 complex"/>
    <property type="evidence" value="ECO:0007669"/>
    <property type="project" value="TreeGrafter"/>
</dbReference>
<evidence type="ECO:0000313" key="13">
    <source>
        <dbReference type="Proteomes" id="UP000075881"/>
    </source>
</evidence>
<dbReference type="InterPro" id="IPR038765">
    <property type="entry name" value="Papain-like_cys_pep_sf"/>
</dbReference>
<feature type="region of interest" description="Disordered" evidence="8">
    <location>
        <begin position="469"/>
        <end position="647"/>
    </location>
</feature>
<reference evidence="12" key="2">
    <citation type="submission" date="2020-05" db="UniProtKB">
        <authorList>
            <consortium name="EnsemblMetazoa"/>
        </authorList>
    </citation>
    <scope>IDENTIFICATION</scope>
    <source>
        <strain evidence="12">ACHKN1017</strain>
    </source>
</reference>
<dbReference type="GO" id="GO:0003697">
    <property type="term" value="F:single-stranded DNA binding"/>
    <property type="evidence" value="ECO:0007669"/>
    <property type="project" value="TreeGrafter"/>
</dbReference>
<dbReference type="GO" id="GO:0006298">
    <property type="term" value="P:mismatch repair"/>
    <property type="evidence" value="ECO:0007669"/>
    <property type="project" value="TreeGrafter"/>
</dbReference>
<dbReference type="Pfam" id="PF10403">
    <property type="entry name" value="BHD_1"/>
    <property type="match status" value="1"/>
</dbReference>
<dbReference type="GO" id="GO:0006289">
    <property type="term" value="P:nucleotide-excision repair"/>
    <property type="evidence" value="ECO:0007669"/>
    <property type="project" value="InterPro"/>
</dbReference>
<dbReference type="STRING" id="43041.A0A182JVP4"/>
<dbReference type="GO" id="GO:0071942">
    <property type="term" value="C:XPC complex"/>
    <property type="evidence" value="ECO:0007669"/>
    <property type="project" value="TreeGrafter"/>
</dbReference>
<evidence type="ECO:0000313" key="12">
    <source>
        <dbReference type="EnsemblMetazoa" id="ACHR002576-PA"/>
    </source>
</evidence>
<feature type="compositionally biased region" description="Basic and acidic residues" evidence="8">
    <location>
        <begin position="49"/>
        <end position="60"/>
    </location>
</feature>
<feature type="compositionally biased region" description="Basic residues" evidence="8">
    <location>
        <begin position="490"/>
        <end position="502"/>
    </location>
</feature>
<dbReference type="FunFam" id="2.20.20.110:FF:000001">
    <property type="entry name" value="DNA repair protein complementing XP-C cells"/>
    <property type="match status" value="1"/>
</dbReference>
<feature type="domain" description="Rad4 beta-hairpin" evidence="11">
    <location>
        <begin position="904"/>
        <end position="978"/>
    </location>
</feature>
<reference evidence="13" key="1">
    <citation type="submission" date="2013-03" db="EMBL/GenBank/DDBJ databases">
        <title>The Genome Sequence of Anopheles christyi ACHKN1017.</title>
        <authorList>
            <consortium name="The Broad Institute Genomics Platform"/>
            <person name="Neafsey D.E."/>
            <person name="Besansky N."/>
            <person name="Walker B."/>
            <person name="Young S.K."/>
            <person name="Zeng Q."/>
            <person name="Gargeya S."/>
            <person name="Fitzgerald M."/>
            <person name="Haas B."/>
            <person name="Abouelleil A."/>
            <person name="Allen A.W."/>
            <person name="Alvarado L."/>
            <person name="Arachchi H.M."/>
            <person name="Berlin A.M."/>
            <person name="Chapman S.B."/>
            <person name="Gainer-Dewar J."/>
            <person name="Goldberg J."/>
            <person name="Griggs A."/>
            <person name="Gujja S."/>
            <person name="Hansen M."/>
            <person name="Howarth C."/>
            <person name="Imamovic A."/>
            <person name="Ireland A."/>
            <person name="Larimer J."/>
            <person name="McCowan C."/>
            <person name="Murphy C."/>
            <person name="Pearson M."/>
            <person name="Poon T.W."/>
            <person name="Priest M."/>
            <person name="Roberts A."/>
            <person name="Saif S."/>
            <person name="Shea T."/>
            <person name="Sisk P."/>
            <person name="Sykes S."/>
            <person name="Wortman J."/>
            <person name="Nusbaum C."/>
            <person name="Birren B."/>
        </authorList>
    </citation>
    <scope>NUCLEOTIDE SEQUENCE [LARGE SCALE GENOMIC DNA]</scope>
    <source>
        <strain evidence="13">ACHKN1017</strain>
    </source>
</reference>
<evidence type="ECO:0000256" key="7">
    <source>
        <dbReference type="ARBA" id="ARBA00023242"/>
    </source>
</evidence>
<keyword evidence="6" id="KW-0234">DNA repair</keyword>
<dbReference type="InterPro" id="IPR018326">
    <property type="entry name" value="Rad4_beta-hairpin_dom1"/>
</dbReference>
<evidence type="ECO:0000256" key="8">
    <source>
        <dbReference type="SAM" id="MobiDB-lite"/>
    </source>
</evidence>
<sequence>MSDTLMSDSEEEGGDFSASEDEWLPGKLDGKNKRKRNDASDSDEISDESDAHSLDEDLSHKSVRKGKQMAVNQQGSRKSNTKGKQSFKRSGKASGTTGRLKPISSQDSDSDSGNEHLVDPTKLDLNSKFFTTISSSATADGKISTQDAAPIFDCNAGIGKLSDSSEEEDGCAIQTDNKTPAGSKGRKLISKINETSQAYVNFQNFTKTLETAKHHLESVTKKQHTDGNSIDISSLLALGEKSVTVAEKPKPSSKGTTSKSRKVTKKQVESDSDWEEVEEGAELPSASRTQTVQITLKPELTKQKKKKCTEIDVDACIKRMINREKRDAQLVLHKVTIIMGIAHGNVTNSVLNSPTLLAIGNALIPSERCYPKGRTNVQYFQQIMQFYREIVDLKDRRMFVNSWKKLTLEKSLRLQLLSQMANCKRDYILMFIILLRSIGVQCRMVTSLQVVPKVLPNSDLLKVVPTKEKVKVPEDTKKNKESDHDYGEGKKKKAKVSKKRKSSPVEIPQLDGADDTENPRSKRSKQKQPSAVQEGSGSVSTNDMKPVSISPRKTRKQRIDEAQTTEKDNTTKSVAKNGKPAKEAKHVKNKSEPAAAASSSKNETGESSKMIRRDYEPKKNDKPDKLPETSSTTKSTSSTPSPAKKIVKIERFNPKTRKLLNNQVLSTDEDETNAKMSSCNKLDLWIEAFAEEEERWIPLDVTRGLMECVNEIVQQASSPMLYVLAWNNDGSIKDVSARYCADYLTVAIKHRIMQQWMDNVLAPFEGGKHCSARDAAEDRELNRILEERPLPRTVAEYKNHPYFALKRHLLKFEAIYPADAPTLGFTSGKEPVYARECVHTLHAREVWLKQARTVKMFETPYKIVSGRPKYDRSSGQMLPSQPLELFGYWQTEEYDPPTAEDGIVPRNAYGNVELFKPCMLPKKTVHLQLPALNRICKKLRIDCAQAVTGFDFHGGSSHPVYDGFVVCEEFRDVVVDAWHEEQHAEEQRAREKYEKRVYGNWKKLIKGLLIRRKLQHKYNFDNLVQ</sequence>
<feature type="compositionally biased region" description="Basic and acidic residues" evidence="8">
    <location>
        <begin position="469"/>
        <end position="489"/>
    </location>
</feature>
<feature type="region of interest" description="Disordered" evidence="8">
    <location>
        <begin position="1"/>
        <end position="121"/>
    </location>
</feature>
<dbReference type="Gene3D" id="3.90.260.10">
    <property type="entry name" value="Transglutaminase-like"/>
    <property type="match status" value="2"/>
</dbReference>
<dbReference type="Gene3D" id="3.30.70.2460">
    <property type="entry name" value="Rad4, beta-hairpin domain BHD3"/>
    <property type="match status" value="1"/>
</dbReference>
<feature type="compositionally biased region" description="Acidic residues" evidence="8">
    <location>
        <begin position="270"/>
        <end position="281"/>
    </location>
</feature>
<feature type="region of interest" description="Disordered" evidence="8">
    <location>
        <begin position="243"/>
        <end position="289"/>
    </location>
</feature>
<organism evidence="12 13">
    <name type="scientific">Anopheles christyi</name>
    <dbReference type="NCBI Taxonomy" id="43041"/>
    <lineage>
        <taxon>Eukaryota</taxon>
        <taxon>Metazoa</taxon>
        <taxon>Ecdysozoa</taxon>
        <taxon>Arthropoda</taxon>
        <taxon>Hexapoda</taxon>
        <taxon>Insecta</taxon>
        <taxon>Pterygota</taxon>
        <taxon>Neoptera</taxon>
        <taxon>Endopterygota</taxon>
        <taxon>Diptera</taxon>
        <taxon>Nematocera</taxon>
        <taxon>Culicoidea</taxon>
        <taxon>Culicidae</taxon>
        <taxon>Anophelinae</taxon>
        <taxon>Anopheles</taxon>
    </lineage>
</organism>
<keyword evidence="4" id="KW-0227">DNA damage</keyword>
<dbReference type="InterPro" id="IPR036985">
    <property type="entry name" value="Transglutaminase-like_sf"/>
</dbReference>
<proteinExistence type="inferred from homology"/>
<evidence type="ECO:0000256" key="6">
    <source>
        <dbReference type="ARBA" id="ARBA00023204"/>
    </source>
</evidence>
<dbReference type="VEuPathDB" id="VectorBase:ACHR002576"/>
<feature type="domain" description="Rad4 beta-hairpin" evidence="9">
    <location>
        <begin position="786"/>
        <end position="839"/>
    </location>
</feature>
<evidence type="ECO:0000256" key="4">
    <source>
        <dbReference type="ARBA" id="ARBA00022763"/>
    </source>
</evidence>
<feature type="compositionally biased region" description="Basic and acidic residues" evidence="8">
    <location>
        <begin position="580"/>
        <end position="591"/>
    </location>
</feature>
<keyword evidence="7" id="KW-0539">Nucleus</keyword>
<comment type="similarity">
    <text evidence="2">Belongs to the XPC family.</text>
</comment>
<keyword evidence="3" id="KW-0597">Phosphoprotein</keyword>
<keyword evidence="13" id="KW-1185">Reference proteome</keyword>
<dbReference type="InterPro" id="IPR018026">
    <property type="entry name" value="DNA_repair_Rad4-like"/>
</dbReference>
<dbReference type="PANTHER" id="PTHR12135">
    <property type="entry name" value="DNA REPAIR PROTEIN XP-C / RAD4"/>
    <property type="match status" value="1"/>
</dbReference>
<dbReference type="Proteomes" id="UP000075881">
    <property type="component" value="Unassembled WGS sequence"/>
</dbReference>
<dbReference type="NCBIfam" id="TIGR00605">
    <property type="entry name" value="rad4"/>
    <property type="match status" value="1"/>
</dbReference>
<dbReference type="SMART" id="SM01030">
    <property type="entry name" value="BHD_1"/>
    <property type="match status" value="1"/>
</dbReference>
<feature type="compositionally biased region" description="Polar residues" evidence="8">
    <location>
        <begin position="527"/>
        <end position="543"/>
    </location>
</feature>
<feature type="compositionally biased region" description="Basic residues" evidence="8">
    <location>
        <begin position="79"/>
        <end position="91"/>
    </location>
</feature>
<dbReference type="PANTHER" id="PTHR12135:SF0">
    <property type="entry name" value="DNA REPAIR PROTEIN COMPLEMENTING XP-C CELLS"/>
    <property type="match status" value="1"/>
</dbReference>
<name>A0A182JVP4_9DIPT</name>
<feature type="compositionally biased region" description="Low complexity" evidence="8">
    <location>
        <begin position="629"/>
        <end position="642"/>
    </location>
</feature>
<dbReference type="SUPFAM" id="SSF54001">
    <property type="entry name" value="Cysteine proteinases"/>
    <property type="match status" value="1"/>
</dbReference>
<evidence type="ECO:0000259" key="9">
    <source>
        <dbReference type="SMART" id="SM01030"/>
    </source>
</evidence>
<accession>A0A182JVP4</accession>
<dbReference type="Pfam" id="PF10405">
    <property type="entry name" value="BHD_3"/>
    <property type="match status" value="1"/>
</dbReference>
<comment type="subcellular location">
    <subcellularLocation>
        <location evidence="1">Nucleus</location>
    </subcellularLocation>
</comment>
<dbReference type="SMART" id="SM01031">
    <property type="entry name" value="BHD_2"/>
    <property type="match status" value="1"/>
</dbReference>
<feature type="domain" description="Rad4 beta-hairpin" evidence="10">
    <location>
        <begin position="841"/>
        <end position="897"/>
    </location>
</feature>
<dbReference type="AlphaFoldDB" id="A0A182JVP4"/>